<evidence type="ECO:0000313" key="2">
    <source>
        <dbReference type="Proteomes" id="UP000287352"/>
    </source>
</evidence>
<comment type="caution">
    <text evidence="1">The sequence shown here is derived from an EMBL/GenBank/DDBJ whole genome shotgun (WGS) entry which is preliminary data.</text>
</comment>
<dbReference type="EMBL" id="BIFR01000001">
    <property type="protein sequence ID" value="GCE12453.1"/>
    <property type="molecule type" value="Genomic_DNA"/>
</dbReference>
<reference evidence="2" key="1">
    <citation type="submission" date="2018-12" db="EMBL/GenBank/DDBJ databases">
        <title>Tengunoibacter tsumagoiensis gen. nov., sp. nov., Dictyobacter kobayashii sp. nov., D. alpinus sp. nov., and D. joshuensis sp. nov. and description of Dictyobacteraceae fam. nov. within the order Ktedonobacterales isolated from Tengu-no-mugimeshi.</title>
        <authorList>
            <person name="Wang C.M."/>
            <person name="Zheng Y."/>
            <person name="Sakai Y."/>
            <person name="Toyoda A."/>
            <person name="Minakuchi Y."/>
            <person name="Abe K."/>
            <person name="Yokota A."/>
            <person name="Yabe S."/>
        </authorList>
    </citation>
    <scope>NUCLEOTIDE SEQUENCE [LARGE SCALE GENOMIC DNA]</scope>
    <source>
        <strain evidence="2">Uno3</strain>
    </source>
</reference>
<accession>A0A402A031</accession>
<keyword evidence="2" id="KW-1185">Reference proteome</keyword>
<dbReference type="OrthoDB" id="9848312at2"/>
<proteinExistence type="predicted"/>
<organism evidence="1 2">
    <name type="scientific">Tengunoibacter tsumagoiensis</name>
    <dbReference type="NCBI Taxonomy" id="2014871"/>
    <lineage>
        <taxon>Bacteria</taxon>
        <taxon>Bacillati</taxon>
        <taxon>Chloroflexota</taxon>
        <taxon>Ktedonobacteria</taxon>
        <taxon>Ktedonobacterales</taxon>
        <taxon>Dictyobacteraceae</taxon>
        <taxon>Tengunoibacter</taxon>
    </lineage>
</organism>
<dbReference type="Proteomes" id="UP000287352">
    <property type="component" value="Unassembled WGS sequence"/>
</dbReference>
<sequence length="163" mass="18772">MTEQHVSIALTDEQIIAWYQHHTQVWQGYALALALQAGLSPTQAARIFVDPWLMNTTHSIRTQANPQILEQQARQTAEVLSLTYGEDHIHLKSQNENWLITITDIDLEPLERYGVSYKTHIEWIQAQLQLVCEPKGINCSVQMDQKSVSLRFSLLEPQYHHLS</sequence>
<name>A0A402A031_9CHLR</name>
<dbReference type="AlphaFoldDB" id="A0A402A031"/>
<evidence type="ECO:0000313" key="1">
    <source>
        <dbReference type="EMBL" id="GCE12453.1"/>
    </source>
</evidence>
<gene>
    <name evidence="1" type="ORF">KTT_23120</name>
</gene>
<dbReference type="RefSeq" id="WP_126580072.1">
    <property type="nucleotide sequence ID" value="NZ_BIFR01000001.1"/>
</dbReference>
<protein>
    <submittedName>
        <fullName evidence="1">Uncharacterized protein</fullName>
    </submittedName>
</protein>